<dbReference type="InterPro" id="IPR036271">
    <property type="entry name" value="Tet_transcr_reg_TetR-rel_C_sf"/>
</dbReference>
<dbReference type="Gene3D" id="1.10.357.10">
    <property type="entry name" value="Tetracycline Repressor, domain 2"/>
    <property type="match status" value="1"/>
</dbReference>
<dbReference type="InterPro" id="IPR050624">
    <property type="entry name" value="HTH-type_Tx_Regulator"/>
</dbReference>
<dbReference type="PATRIC" id="fig|592022.4.peg.922"/>
<evidence type="ECO:0000313" key="3">
    <source>
        <dbReference type="EMBL" id="AJI22542.1"/>
    </source>
</evidence>
<sequence>MSELSTVEKIRAAAMELFGEKGYTETSLADISSKVGIKKPSLYAHFKNKDDLFLLTVHDLMNLFLTKLSVIYEQHKTKSAKEQLHCFIVDFCTMIEKDSFGQMYRRLILFPPEHLQSEVKAIFLRSERLSDQILHAIFTQGMAEGEIIERPIDLYINSFYCLTDGLFIQRFYYEPEYYDQKIHDAWTIFWEGIRAK</sequence>
<dbReference type="PANTHER" id="PTHR43479:SF11">
    <property type="entry name" value="ACREF_ENVCD OPERON REPRESSOR-RELATED"/>
    <property type="match status" value="1"/>
</dbReference>
<dbReference type="Gene3D" id="1.10.10.60">
    <property type="entry name" value="Homeodomain-like"/>
    <property type="match status" value="1"/>
</dbReference>
<dbReference type="Proteomes" id="UP000031829">
    <property type="component" value="Chromosome"/>
</dbReference>
<organism evidence="3 4">
    <name type="scientific">Priestia megaterium (strain ATCC 14581 / DSM 32 / CCUG 1817 / JCM 2506 / NBRC 15308 / NCIMB 9376 / NCTC 10342 / NRRL B-14308 / VKM B-512 / Ford 19)</name>
    <name type="common">Bacillus megaterium</name>
    <dbReference type="NCBI Taxonomy" id="1348623"/>
    <lineage>
        <taxon>Bacteria</taxon>
        <taxon>Bacillati</taxon>
        <taxon>Bacillota</taxon>
        <taxon>Bacilli</taxon>
        <taxon>Bacillales</taxon>
        <taxon>Bacillaceae</taxon>
        <taxon>Priestia</taxon>
    </lineage>
</organism>
<dbReference type="GO" id="GO:0003677">
    <property type="term" value="F:DNA binding"/>
    <property type="evidence" value="ECO:0007669"/>
    <property type="project" value="UniProtKB-UniRule"/>
</dbReference>
<dbReference type="SUPFAM" id="SSF46689">
    <property type="entry name" value="Homeodomain-like"/>
    <property type="match status" value="1"/>
</dbReference>
<dbReference type="InterPro" id="IPR001647">
    <property type="entry name" value="HTH_TetR"/>
</dbReference>
<accession>A0A0B6AN69</accession>
<protein>
    <submittedName>
        <fullName evidence="3">Bacterial regulatory s, tetR family protein</fullName>
    </submittedName>
</protein>
<dbReference type="HOGENOM" id="CLU_069356_12_3_9"/>
<dbReference type="InterPro" id="IPR009057">
    <property type="entry name" value="Homeodomain-like_sf"/>
</dbReference>
<evidence type="ECO:0000256" key="1">
    <source>
        <dbReference type="ARBA" id="ARBA00022491"/>
    </source>
</evidence>
<dbReference type="PRINTS" id="PR00455">
    <property type="entry name" value="HTHTETR"/>
</dbReference>
<dbReference type="KEGG" id="bmeg:BG04_3287"/>
<dbReference type="RefSeq" id="WP_013082008.1">
    <property type="nucleotide sequence ID" value="NZ_BCVB01000007.1"/>
</dbReference>
<dbReference type="PANTHER" id="PTHR43479">
    <property type="entry name" value="ACREF/ENVCD OPERON REPRESSOR-RELATED"/>
    <property type="match status" value="1"/>
</dbReference>
<dbReference type="AlphaFoldDB" id="A0A0B6AN69"/>
<dbReference type="GeneID" id="93641348"/>
<proteinExistence type="predicted"/>
<keyword evidence="1" id="KW-0678">Repressor</keyword>
<reference evidence="3 4" key="1">
    <citation type="journal article" date="2015" name="Genome Announc.">
        <title>Complete genome sequences for 35 biothreat assay-relevant bacillus species.</title>
        <authorList>
            <person name="Johnson S.L."/>
            <person name="Daligault H.E."/>
            <person name="Davenport K.W."/>
            <person name="Jaissle J."/>
            <person name="Frey K.G."/>
            <person name="Ladner J.T."/>
            <person name="Broomall S.M."/>
            <person name="Bishop-Lilly K.A."/>
            <person name="Bruce D.C."/>
            <person name="Gibbons H.S."/>
            <person name="Coyne S.R."/>
            <person name="Lo C.C."/>
            <person name="Meincke L."/>
            <person name="Munk A.C."/>
            <person name="Koroleva G.I."/>
            <person name="Rosenzweig C.N."/>
            <person name="Palacios G.F."/>
            <person name="Redden C.L."/>
            <person name="Minogue T.D."/>
            <person name="Chain P.S."/>
        </authorList>
    </citation>
    <scope>NUCLEOTIDE SEQUENCE [LARGE SCALE GENOMIC DNA]</scope>
    <source>
        <strain evidence="4">ATCC 14581 / DSM 32 / JCM 2506 / NBRC 15308 / NCIMB 9376 / NCTC 10342 / NRRL B-14308 / VKM B-512</strain>
    </source>
</reference>
<gene>
    <name evidence="3" type="ORF">BG04_3287</name>
</gene>
<dbReference type="PROSITE" id="PS50977">
    <property type="entry name" value="HTH_TETR_2"/>
    <property type="match status" value="1"/>
</dbReference>
<keyword evidence="2" id="KW-0238">DNA-binding</keyword>
<dbReference type="SUPFAM" id="SSF48498">
    <property type="entry name" value="Tetracyclin repressor-like, C-terminal domain"/>
    <property type="match status" value="1"/>
</dbReference>
<evidence type="ECO:0000313" key="4">
    <source>
        <dbReference type="Proteomes" id="UP000031829"/>
    </source>
</evidence>
<evidence type="ECO:0000256" key="2">
    <source>
        <dbReference type="ARBA" id="ARBA00023125"/>
    </source>
</evidence>
<dbReference type="EMBL" id="CP009920">
    <property type="protein sequence ID" value="AJI22542.1"/>
    <property type="molecule type" value="Genomic_DNA"/>
</dbReference>
<dbReference type="Pfam" id="PF00440">
    <property type="entry name" value="TetR_N"/>
    <property type="match status" value="1"/>
</dbReference>
<name>A0A0B6AN69_PRIM2</name>